<evidence type="ECO:0000256" key="1">
    <source>
        <dbReference type="ARBA" id="ARBA00001971"/>
    </source>
</evidence>
<keyword evidence="5" id="KW-0560">Oxidoreductase</keyword>
<comment type="caution">
    <text evidence="8">The sequence shown here is derived from an EMBL/GenBank/DDBJ whole genome shotgun (WGS) entry which is preliminary data.</text>
</comment>
<dbReference type="Proteomes" id="UP000737391">
    <property type="component" value="Unassembled WGS sequence"/>
</dbReference>
<dbReference type="EMBL" id="LUFC02000087">
    <property type="protein sequence ID" value="KAF4502235.1"/>
    <property type="molecule type" value="Genomic_DNA"/>
</dbReference>
<dbReference type="GO" id="GO:0004497">
    <property type="term" value="F:monooxygenase activity"/>
    <property type="evidence" value="ECO:0007669"/>
    <property type="project" value="UniProtKB-KW"/>
</dbReference>
<dbReference type="GO" id="GO:0005506">
    <property type="term" value="F:iron ion binding"/>
    <property type="evidence" value="ECO:0007669"/>
    <property type="project" value="InterPro"/>
</dbReference>
<dbReference type="PANTHER" id="PTHR24305:SF187">
    <property type="entry name" value="P450, PUTATIVE (EUROFUNG)-RELATED"/>
    <property type="match status" value="1"/>
</dbReference>
<dbReference type="PANTHER" id="PTHR24305">
    <property type="entry name" value="CYTOCHROME P450"/>
    <property type="match status" value="1"/>
</dbReference>
<dbReference type="Gene3D" id="1.10.630.10">
    <property type="entry name" value="Cytochrome P450"/>
    <property type="match status" value="2"/>
</dbReference>
<keyword evidence="4" id="KW-0479">Metal-binding</keyword>
<name>A0A9P5EA67_9HYPO</name>
<dbReference type="InterPro" id="IPR001128">
    <property type="entry name" value="Cyt_P450"/>
</dbReference>
<comment type="cofactor">
    <cofactor evidence="1">
        <name>heme</name>
        <dbReference type="ChEBI" id="CHEBI:30413"/>
    </cofactor>
</comment>
<organism evidence="8 9">
    <name type="scientific">Fusarium agapanthi</name>
    <dbReference type="NCBI Taxonomy" id="1803897"/>
    <lineage>
        <taxon>Eukaryota</taxon>
        <taxon>Fungi</taxon>
        <taxon>Dikarya</taxon>
        <taxon>Ascomycota</taxon>
        <taxon>Pezizomycotina</taxon>
        <taxon>Sordariomycetes</taxon>
        <taxon>Hypocreomycetidae</taxon>
        <taxon>Hypocreales</taxon>
        <taxon>Nectriaceae</taxon>
        <taxon>Fusarium</taxon>
        <taxon>Fusarium fujikuroi species complex</taxon>
    </lineage>
</organism>
<keyword evidence="3" id="KW-0349">Heme</keyword>
<evidence type="ECO:0000256" key="7">
    <source>
        <dbReference type="ARBA" id="ARBA00023033"/>
    </source>
</evidence>
<dbReference type="SUPFAM" id="SSF48264">
    <property type="entry name" value="Cytochrome P450"/>
    <property type="match status" value="1"/>
</dbReference>
<evidence type="ECO:0000256" key="6">
    <source>
        <dbReference type="ARBA" id="ARBA00023004"/>
    </source>
</evidence>
<keyword evidence="9" id="KW-1185">Reference proteome</keyword>
<keyword evidence="6" id="KW-0408">Iron</keyword>
<evidence type="ECO:0000313" key="8">
    <source>
        <dbReference type="EMBL" id="KAF4502235.1"/>
    </source>
</evidence>
<gene>
    <name evidence="8" type="ORF">FAGAP_1520</name>
</gene>
<sequence length="326" mass="37565">MLIYRAFSHQLCGYPGALLARLSNFYITAWSMTRLQLFDEIRNPHLEYGDYVRVDPQAVQAIHGSQSSTSKGPWYTLLEPRTSLFIARDRAAARLENDLLTHTEAINGYDYCITKAINDLLQVIERNHESSVNVSKWFNFFAFDVMEDLAFNKNSHMLRDGKEAYIFKTIHDDLLNIALFAHLPWLLPFLKRIPVLNTGYLQFWNWTQNQINERVIKALDALPSLNRDELIHVALLDAVINETLRMHPAVPSGTQRVTPPEGLIVGDQRIPGNTIVQVPSCTVFRDARCFKWPDQFVPERWTTRPDLIINKSVFIHFNIGLSSFSY</sequence>
<protein>
    <submittedName>
        <fullName evidence="8">Cytochrome P450 oxidoreductase</fullName>
    </submittedName>
</protein>
<dbReference type="InterPro" id="IPR050121">
    <property type="entry name" value="Cytochrome_P450_monoxygenase"/>
</dbReference>
<dbReference type="Pfam" id="PF00067">
    <property type="entry name" value="p450"/>
    <property type="match status" value="2"/>
</dbReference>
<evidence type="ECO:0000256" key="5">
    <source>
        <dbReference type="ARBA" id="ARBA00023002"/>
    </source>
</evidence>
<dbReference type="AlphaFoldDB" id="A0A9P5EA67"/>
<accession>A0A9P5EA67</accession>
<reference evidence="8" key="1">
    <citation type="submission" date="2020-01" db="EMBL/GenBank/DDBJ databases">
        <title>Identification and distribution of gene clusters putatively required for synthesis of sphingolipid metabolism inhibitors in phylogenetically diverse species of the filamentous fungus Fusarium.</title>
        <authorList>
            <person name="Kim H.-S."/>
            <person name="Busman M."/>
            <person name="Brown D.W."/>
            <person name="Divon H."/>
            <person name="Uhlig S."/>
            <person name="Proctor R.H."/>
        </authorList>
    </citation>
    <scope>NUCLEOTIDE SEQUENCE</scope>
    <source>
        <strain evidence="8">NRRL 31653</strain>
    </source>
</reference>
<evidence type="ECO:0000256" key="3">
    <source>
        <dbReference type="ARBA" id="ARBA00022617"/>
    </source>
</evidence>
<proteinExistence type="inferred from homology"/>
<dbReference type="GO" id="GO:0020037">
    <property type="term" value="F:heme binding"/>
    <property type="evidence" value="ECO:0007669"/>
    <property type="project" value="InterPro"/>
</dbReference>
<evidence type="ECO:0000256" key="2">
    <source>
        <dbReference type="ARBA" id="ARBA00010617"/>
    </source>
</evidence>
<comment type="similarity">
    <text evidence="2">Belongs to the cytochrome P450 family.</text>
</comment>
<evidence type="ECO:0000313" key="9">
    <source>
        <dbReference type="Proteomes" id="UP000737391"/>
    </source>
</evidence>
<dbReference type="GO" id="GO:0016705">
    <property type="term" value="F:oxidoreductase activity, acting on paired donors, with incorporation or reduction of molecular oxygen"/>
    <property type="evidence" value="ECO:0007669"/>
    <property type="project" value="InterPro"/>
</dbReference>
<evidence type="ECO:0000256" key="4">
    <source>
        <dbReference type="ARBA" id="ARBA00022723"/>
    </source>
</evidence>
<keyword evidence="7" id="KW-0503">Monooxygenase</keyword>
<dbReference type="OrthoDB" id="6692864at2759"/>
<dbReference type="InterPro" id="IPR036396">
    <property type="entry name" value="Cyt_P450_sf"/>
</dbReference>